<feature type="domain" description="N-acetyltransferase" evidence="1">
    <location>
        <begin position="2"/>
        <end position="157"/>
    </location>
</feature>
<dbReference type="PANTHER" id="PTHR37817">
    <property type="entry name" value="N-ACETYLTRANSFERASE EIS"/>
    <property type="match status" value="1"/>
</dbReference>
<keyword evidence="3" id="KW-1185">Reference proteome</keyword>
<gene>
    <name evidence="2" type="ORF">RU93_GL001407</name>
</gene>
<reference evidence="2 3" key="1">
    <citation type="submission" date="2014-12" db="EMBL/GenBank/DDBJ databases">
        <title>Draft genome sequences of 29 type strains of Enterococci.</title>
        <authorList>
            <person name="Zhong Z."/>
            <person name="Sun Z."/>
            <person name="Liu W."/>
            <person name="Zhang W."/>
            <person name="Zhang H."/>
        </authorList>
    </citation>
    <scope>NUCLEOTIDE SEQUENCE [LARGE SCALE GENOMIC DNA]</scope>
    <source>
        <strain evidence="2 3">DSM 17690</strain>
    </source>
</reference>
<dbReference type="AlphaFoldDB" id="A0A1L8QV96"/>
<dbReference type="EMBL" id="JXKD01000003">
    <property type="protein sequence ID" value="OJG11412.1"/>
    <property type="molecule type" value="Genomic_DNA"/>
</dbReference>
<comment type="caution">
    <text evidence="2">The sequence shown here is derived from an EMBL/GenBank/DDBJ whole genome shotgun (WGS) entry which is preliminary data.</text>
</comment>
<organism evidence="2 3">
    <name type="scientific">Enterococcus aquimarinus</name>
    <dbReference type="NCBI Taxonomy" id="328396"/>
    <lineage>
        <taxon>Bacteria</taxon>
        <taxon>Bacillati</taxon>
        <taxon>Bacillota</taxon>
        <taxon>Bacilli</taxon>
        <taxon>Lactobacillales</taxon>
        <taxon>Enterococcaceae</taxon>
        <taxon>Enterococcus</taxon>
    </lineage>
</organism>
<dbReference type="InterPro" id="IPR000182">
    <property type="entry name" value="GNAT_dom"/>
</dbReference>
<dbReference type="STRING" id="328396.RU93_GL001407"/>
<dbReference type="RefSeq" id="WP_245785362.1">
    <property type="nucleotide sequence ID" value="NZ_JBHSHF010000014.1"/>
</dbReference>
<dbReference type="Gene3D" id="3.30.1050.10">
    <property type="entry name" value="SCP2 sterol-binding domain"/>
    <property type="match status" value="1"/>
</dbReference>
<accession>A0A1L8QV96</accession>
<dbReference type="PANTHER" id="PTHR37817:SF1">
    <property type="entry name" value="N-ACETYLTRANSFERASE EIS"/>
    <property type="match status" value="1"/>
</dbReference>
<dbReference type="GO" id="GO:0034069">
    <property type="term" value="F:aminoglycoside N-acetyltransferase activity"/>
    <property type="evidence" value="ECO:0007669"/>
    <property type="project" value="TreeGrafter"/>
</dbReference>
<dbReference type="Pfam" id="PF17668">
    <property type="entry name" value="Acetyltransf_17"/>
    <property type="match status" value="1"/>
</dbReference>
<dbReference type="InterPro" id="IPR016181">
    <property type="entry name" value="Acyl_CoA_acyltransferase"/>
</dbReference>
<dbReference type="InterPro" id="IPR041380">
    <property type="entry name" value="Acetyltransf_17"/>
</dbReference>
<name>A0A1L8QV96_9ENTE</name>
<proteinExistence type="predicted"/>
<dbReference type="InterPro" id="IPR036527">
    <property type="entry name" value="SCP2_sterol-bd_dom_sf"/>
</dbReference>
<dbReference type="PROSITE" id="PS51186">
    <property type="entry name" value="GNAT"/>
    <property type="match status" value="1"/>
</dbReference>
<dbReference type="SUPFAM" id="SSF55729">
    <property type="entry name" value="Acyl-CoA N-acyltransferases (Nat)"/>
    <property type="match status" value="1"/>
</dbReference>
<sequence>MQKIKKMQQQEYSKMFDLAQYAFQFENSAEYQKRFHYLAEHSINYGSFEGDDLASQVMLTPFDVNFFQKTHKMGGVGFVSSDPSFRGGGRIDAIMKELLKDCYEQGILFSYLAPFSYPFYRRYGYELLFERSSYRISHQDWPRVASPKGKVLRKDWQEAKASIAKIYAATMTQEEGCLLRETWWYEYKYQMKPGNYFALYYDEEAQVQGYLVYQMKAGVFTIVEWVYLTEAAYRGLHKYIASHADSVQEFFYERSANGQTPFFLNERPISQLSSRPDMMVKIVDIEAFLKVYPFEYLQTSFAIEIEEDSYSPWNTGIFEIHVQSNREVVIQKVVETSLPLMKTSIQRFTQLFLGYKSLEELVFYRFLVLEPGLENAISAIFPKKRPILEDYF</sequence>
<dbReference type="InterPro" id="IPR025559">
    <property type="entry name" value="Eis_dom"/>
</dbReference>
<dbReference type="Pfam" id="PF13530">
    <property type="entry name" value="SCP2_2"/>
    <property type="match status" value="1"/>
</dbReference>
<evidence type="ECO:0000313" key="2">
    <source>
        <dbReference type="EMBL" id="OJG11412.1"/>
    </source>
</evidence>
<protein>
    <recommendedName>
        <fullName evidence="1">N-acetyltransferase domain-containing protein</fullName>
    </recommendedName>
</protein>
<evidence type="ECO:0000259" key="1">
    <source>
        <dbReference type="PROSITE" id="PS51186"/>
    </source>
</evidence>
<dbReference type="Pfam" id="PF13527">
    <property type="entry name" value="Acetyltransf_9"/>
    <property type="match status" value="1"/>
</dbReference>
<dbReference type="Gene3D" id="3.40.630.30">
    <property type="match status" value="2"/>
</dbReference>
<evidence type="ECO:0000313" key="3">
    <source>
        <dbReference type="Proteomes" id="UP000182149"/>
    </source>
</evidence>
<dbReference type="GO" id="GO:0030649">
    <property type="term" value="P:aminoglycoside antibiotic catabolic process"/>
    <property type="evidence" value="ECO:0007669"/>
    <property type="project" value="TreeGrafter"/>
</dbReference>
<dbReference type="InterPro" id="IPR051554">
    <property type="entry name" value="Acetyltransferase_Eis"/>
</dbReference>
<dbReference type="SUPFAM" id="SSF55718">
    <property type="entry name" value="SCP-like"/>
    <property type="match status" value="1"/>
</dbReference>
<dbReference type="Proteomes" id="UP000182149">
    <property type="component" value="Unassembled WGS sequence"/>
</dbReference>